<comment type="caution">
    <text evidence="10">The sequence shown here is derived from an EMBL/GenBank/DDBJ whole genome shotgun (WGS) entry which is preliminary data.</text>
</comment>
<organism evidence="10 11">
    <name type="scientific">Runella defluvii</name>
    <dbReference type="NCBI Taxonomy" id="370973"/>
    <lineage>
        <taxon>Bacteria</taxon>
        <taxon>Pseudomonadati</taxon>
        <taxon>Bacteroidota</taxon>
        <taxon>Cytophagia</taxon>
        <taxon>Cytophagales</taxon>
        <taxon>Spirosomataceae</taxon>
        <taxon>Runella</taxon>
    </lineage>
</organism>
<keyword evidence="3" id="KW-0812">Transmembrane</keyword>
<evidence type="ECO:0000259" key="9">
    <source>
        <dbReference type="PROSITE" id="PS51779"/>
    </source>
</evidence>
<keyword evidence="2" id="KW-1134">Transmembrane beta strand</keyword>
<name>A0A7W5ZHR6_9BACT</name>
<dbReference type="InterPro" id="IPR039910">
    <property type="entry name" value="D15-like"/>
</dbReference>
<dbReference type="GO" id="GO:0071709">
    <property type="term" value="P:membrane assembly"/>
    <property type="evidence" value="ECO:0007669"/>
    <property type="project" value="InterPro"/>
</dbReference>
<feature type="domain" description="POTRA" evidence="9">
    <location>
        <begin position="211"/>
        <end position="299"/>
    </location>
</feature>
<feature type="domain" description="POTRA" evidence="9">
    <location>
        <begin position="55"/>
        <end position="129"/>
    </location>
</feature>
<reference evidence="10 11" key="1">
    <citation type="submission" date="2020-08" db="EMBL/GenBank/DDBJ databases">
        <title>Genomic Encyclopedia of Type Strains, Phase IV (KMG-IV): sequencing the most valuable type-strain genomes for metagenomic binning, comparative biology and taxonomic classification.</title>
        <authorList>
            <person name="Goeker M."/>
        </authorList>
    </citation>
    <scope>NUCLEOTIDE SEQUENCE [LARGE SCALE GENOMIC DNA]</scope>
    <source>
        <strain evidence="10 11">DSM 17976</strain>
    </source>
</reference>
<dbReference type="InterPro" id="IPR000184">
    <property type="entry name" value="Bac_surfAg_D15"/>
</dbReference>
<feature type="domain" description="POTRA" evidence="9">
    <location>
        <begin position="387"/>
        <end position="462"/>
    </location>
</feature>
<proteinExistence type="predicted"/>
<dbReference type="NCBIfam" id="TIGR03303">
    <property type="entry name" value="OM_YaeT"/>
    <property type="match status" value="1"/>
</dbReference>
<dbReference type="InterPro" id="IPR010827">
    <property type="entry name" value="BamA/TamA_POTRA"/>
</dbReference>
<dbReference type="InterPro" id="IPR034746">
    <property type="entry name" value="POTRA"/>
</dbReference>
<keyword evidence="6" id="KW-0472">Membrane</keyword>
<dbReference type="EMBL" id="JACIBY010000002">
    <property type="protein sequence ID" value="MBB3837513.1"/>
    <property type="molecule type" value="Genomic_DNA"/>
</dbReference>
<keyword evidence="11" id="KW-1185">Reference proteome</keyword>
<gene>
    <name evidence="10" type="ORF">FHS57_001507</name>
</gene>
<evidence type="ECO:0000313" key="11">
    <source>
        <dbReference type="Proteomes" id="UP000541352"/>
    </source>
</evidence>
<evidence type="ECO:0000256" key="4">
    <source>
        <dbReference type="ARBA" id="ARBA00022729"/>
    </source>
</evidence>
<evidence type="ECO:0000256" key="1">
    <source>
        <dbReference type="ARBA" id="ARBA00004370"/>
    </source>
</evidence>
<dbReference type="PIRSF" id="PIRSF006076">
    <property type="entry name" value="OM_assembly_OMP85"/>
    <property type="match status" value="1"/>
</dbReference>
<dbReference type="PANTHER" id="PTHR12815:SF47">
    <property type="entry name" value="TRANSLOCATION AND ASSEMBLY MODULE SUBUNIT TAMA"/>
    <property type="match status" value="1"/>
</dbReference>
<evidence type="ECO:0000256" key="6">
    <source>
        <dbReference type="ARBA" id="ARBA00023136"/>
    </source>
</evidence>
<dbReference type="InterPro" id="IPR023707">
    <property type="entry name" value="OM_assembly_BamA"/>
</dbReference>
<evidence type="ECO:0000256" key="7">
    <source>
        <dbReference type="ARBA" id="ARBA00023237"/>
    </source>
</evidence>
<dbReference type="Gene3D" id="2.40.160.50">
    <property type="entry name" value="membrane protein fhac: a member of the omp85/tpsb transporter family"/>
    <property type="match status" value="1"/>
</dbReference>
<keyword evidence="4" id="KW-0732">Signal</keyword>
<dbReference type="AlphaFoldDB" id="A0A7W5ZHR6"/>
<protein>
    <recommendedName>
        <fullName evidence="8">Outer membrane protein assembly factor BamA</fullName>
    </recommendedName>
</protein>
<keyword evidence="7" id="KW-0998">Cell outer membrane</keyword>
<evidence type="ECO:0000256" key="8">
    <source>
        <dbReference type="NCBIfam" id="TIGR03303"/>
    </source>
</evidence>
<evidence type="ECO:0000256" key="5">
    <source>
        <dbReference type="ARBA" id="ARBA00022737"/>
    </source>
</evidence>
<evidence type="ECO:0000256" key="2">
    <source>
        <dbReference type="ARBA" id="ARBA00022452"/>
    </source>
</evidence>
<sequence>MKKFNQLIRLVSFFGVFVMTTVCLHAQQLGLGRNTPATTSAPKDEAINYAEPKDYVVAEIIVTGNQFLDPNSMISMSGLRVGDKIKVPGDAINGAIKKLMDQKILEDVEILARKIEGEQIWLEIRIKEQSRLFKVEFDGIRKGEKESLNDKIKLPKGRIISNTMIKNTQLAVKRYFIDKGFMNVKVRINQISDSTRGNATLKILVTKGAKVKIRQIVFNGRQEILEGKLRNKLKGTKQMRFGRLFTPSKFIPKKYEEDKEKIIELYNKNGFRDATIISDSIIHNPGEKTIDVVLNIEEGPRYYIRDITWQGNYLRTTEQLSKVFGLKKGDIYNPEEIQKRLEANPGQDVSSLYMDDGYLYYNCRAIEKAVEGDSIDLEMRIFEGKQATINKIILNGNTKTSDHVVLRELFTLPGQKFSKTEIINTQRQLSQLGYFDAEKIGINPIPHPEDGTVDIEYTVEEKPSDQIELSGGWGGYIGFVGTLGLVFNNFSTKNITNLKAWKPLPSGDGQKLSVRFQASGRQFQTYTLSFSEPWLGGKKPVNFGINLSHTVYRTVDYSNLYTRSTSGLKFLGSYKNTGVTVSLGKRLKIPDRYFVLSTALSYQRYRMDSLDLFGIGYPNGVSNNVTLNLTLSRNTIDNPQFPRGGSSFSLSGTFTPPYSAITGNTSFSTKEAQYKWVEYHKWMFDATWYQTVAGKLVLSTRAHLGFLGRYNQNLSISPFERFVLGGSGLAGYGMFALAQDIIGLRGYTDRSLVPIYNRLSTVDASQSTSTTTSSVSSLGGVAYSKYVMELRYPLSLNPSATIFGLVFAEAGNNWGTDQPQKKYKDYNPFDLKRSAGVGARIFMPAFGLIGIDWAYGFDPLPGQTKRSGPQFHFTIGQQIR</sequence>
<dbReference type="RefSeq" id="WP_183972220.1">
    <property type="nucleotide sequence ID" value="NZ_JACIBY010000002.1"/>
</dbReference>
<accession>A0A7W5ZHR6</accession>
<comment type="subcellular location">
    <subcellularLocation>
        <location evidence="1">Membrane</location>
    </subcellularLocation>
</comment>
<dbReference type="Proteomes" id="UP000541352">
    <property type="component" value="Unassembled WGS sequence"/>
</dbReference>
<dbReference type="PANTHER" id="PTHR12815">
    <property type="entry name" value="SORTING AND ASSEMBLY MACHINERY SAMM50 PROTEIN FAMILY MEMBER"/>
    <property type="match status" value="1"/>
</dbReference>
<dbReference type="Gene3D" id="3.10.20.310">
    <property type="entry name" value="membrane protein fhac"/>
    <property type="match status" value="5"/>
</dbReference>
<dbReference type="Pfam" id="PF01103">
    <property type="entry name" value="Omp85"/>
    <property type="match status" value="1"/>
</dbReference>
<evidence type="ECO:0000256" key="3">
    <source>
        <dbReference type="ARBA" id="ARBA00022692"/>
    </source>
</evidence>
<dbReference type="Pfam" id="PF07244">
    <property type="entry name" value="POTRA"/>
    <property type="match status" value="4"/>
</dbReference>
<dbReference type="GO" id="GO:0009279">
    <property type="term" value="C:cell outer membrane"/>
    <property type="evidence" value="ECO:0007669"/>
    <property type="project" value="UniProtKB-UniRule"/>
</dbReference>
<evidence type="ECO:0000313" key="10">
    <source>
        <dbReference type="EMBL" id="MBB3837513.1"/>
    </source>
</evidence>
<dbReference type="PROSITE" id="PS51779">
    <property type="entry name" value="POTRA"/>
    <property type="match status" value="3"/>
</dbReference>
<keyword evidence="5" id="KW-0677">Repeat</keyword>